<feature type="chain" id="PRO_5027744646" evidence="1">
    <location>
        <begin position="27"/>
        <end position="546"/>
    </location>
</feature>
<name>A0A6S6SHD2_9BACT</name>
<organism evidence="2">
    <name type="scientific">uncultured Sulfurovum sp</name>
    <dbReference type="NCBI Taxonomy" id="269237"/>
    <lineage>
        <taxon>Bacteria</taxon>
        <taxon>Pseudomonadati</taxon>
        <taxon>Campylobacterota</taxon>
        <taxon>Epsilonproteobacteria</taxon>
        <taxon>Campylobacterales</taxon>
        <taxon>Sulfurovaceae</taxon>
        <taxon>Sulfurovum</taxon>
        <taxon>environmental samples</taxon>
    </lineage>
</organism>
<evidence type="ECO:0000313" key="2">
    <source>
        <dbReference type="EMBL" id="CAA6805578.1"/>
    </source>
</evidence>
<dbReference type="Gene3D" id="2.60.120.380">
    <property type="match status" value="1"/>
</dbReference>
<dbReference type="PROSITE" id="PS51257">
    <property type="entry name" value="PROKAR_LIPOPROTEIN"/>
    <property type="match status" value="1"/>
</dbReference>
<protein>
    <submittedName>
        <fullName evidence="2">Uncharacterized protein</fullName>
    </submittedName>
</protein>
<dbReference type="AlphaFoldDB" id="A0A6S6SHD2"/>
<reference evidence="2" key="1">
    <citation type="submission" date="2020-01" db="EMBL/GenBank/DDBJ databases">
        <authorList>
            <person name="Meier V. D."/>
            <person name="Meier V D."/>
        </authorList>
    </citation>
    <scope>NUCLEOTIDE SEQUENCE</scope>
    <source>
        <strain evidence="2">HLG_WM_MAG_02</strain>
    </source>
</reference>
<gene>
    <name evidence="2" type="ORF">HELGO_WM31838</name>
</gene>
<dbReference type="SUPFAM" id="SSF89260">
    <property type="entry name" value="Collagen-binding domain"/>
    <property type="match status" value="1"/>
</dbReference>
<keyword evidence="1" id="KW-0732">Signal</keyword>
<sequence length="546" mass="58643">MKRKRVKMVSKKSFLFLMILFFTACGEVNTGSGSTSTATQTQTVTVTVSGKVTYDSVPFKSAGTSGLDYNNIIQKEVRGAVVEIVDVSGRILGTTSTDENGAYSLGVTGTTAKVRVSAKLIKPVSAGTSNWDFQVKDNTNGNALYVMEGSLADLGTNSTQTRNLNAPSGWGGSSYTSTRTAAPFAILDVVYEAIQKITTAQNDADFGTLDIFWSKNNIAASGNKNIGQITTSHFNGVALYILGTENSDTDEYDTAVVGHEWGHYYESQFSRSDSIGGSHGASDMLDIRLAFGEGFGTAMGCIIIDSPLYLDSIGNVQSNTGVFENVENGGSRTNAGWYNEASIYSILYDVYDANDDRGDTLSLGFTPMHNLFTDSQKNTEAFTSIFTFITALKAENPGNDEAIDAITSNESIAPIWDIYGTGRTNRRLENANPLYANLDVGSSVNITTNYSATANDPSREVGAYNFVKFTIPTSGTYTLNIRQVGGSGTPDPDMFVYKGSSTEPVATAENSTTTDSIRRTFSPGTYRMAVLIYNTDSGNTFNITLN</sequence>
<proteinExistence type="predicted"/>
<evidence type="ECO:0000256" key="1">
    <source>
        <dbReference type="SAM" id="SignalP"/>
    </source>
</evidence>
<accession>A0A6S6SHD2</accession>
<dbReference type="EMBL" id="CACVAZ010000024">
    <property type="protein sequence ID" value="CAA6805578.1"/>
    <property type="molecule type" value="Genomic_DNA"/>
</dbReference>
<feature type="signal peptide" evidence="1">
    <location>
        <begin position="1"/>
        <end position="26"/>
    </location>
</feature>